<dbReference type="GO" id="GO:0006654">
    <property type="term" value="P:phosphatidic acid biosynthetic process"/>
    <property type="evidence" value="ECO:0007669"/>
    <property type="project" value="TreeGrafter"/>
</dbReference>
<proteinExistence type="predicted"/>
<feature type="transmembrane region" description="Helical" evidence="3">
    <location>
        <begin position="6"/>
        <end position="32"/>
    </location>
</feature>
<keyword evidence="3" id="KW-1133">Transmembrane helix</keyword>
<dbReference type="SUPFAM" id="SSF69593">
    <property type="entry name" value="Glycerol-3-phosphate (1)-acyltransferase"/>
    <property type="match status" value="1"/>
</dbReference>
<dbReference type="AlphaFoldDB" id="A0A559KJY9"/>
<dbReference type="GO" id="GO:0003841">
    <property type="term" value="F:1-acylglycerol-3-phosphate O-acyltransferase activity"/>
    <property type="evidence" value="ECO:0007669"/>
    <property type="project" value="TreeGrafter"/>
</dbReference>
<comment type="caution">
    <text evidence="5">The sequence shown here is derived from an EMBL/GenBank/DDBJ whole genome shotgun (WGS) entry which is preliminary data.</text>
</comment>
<dbReference type="PANTHER" id="PTHR10434">
    <property type="entry name" value="1-ACYL-SN-GLYCEROL-3-PHOSPHATE ACYLTRANSFERASE"/>
    <property type="match status" value="1"/>
</dbReference>
<protein>
    <submittedName>
        <fullName evidence="5">1-acyl-sn-glycerol-3-phosphate acyltransferase</fullName>
    </submittedName>
</protein>
<reference evidence="5 6" key="1">
    <citation type="submission" date="2019-06" db="EMBL/GenBank/DDBJ databases">
        <title>Draft Genome Sequence of Candidatus Phytoplasma pini-Related Strain MDPP: A Resource for Comparative Genomics of Gymnosperm-infecting Phytoplasmas.</title>
        <authorList>
            <person name="Cai W."/>
            <person name="Costanzo S."/>
            <person name="Shao J."/>
            <person name="Zhao Y."/>
            <person name="Davis R."/>
        </authorList>
    </citation>
    <scope>NUCLEOTIDE SEQUENCE [LARGE SCALE GENOMIC DNA]</scope>
    <source>
        <strain evidence="5 6">MDPP</strain>
    </source>
</reference>
<dbReference type="EMBL" id="VIAE01000001">
    <property type="protein sequence ID" value="TVY12446.1"/>
    <property type="molecule type" value="Genomic_DNA"/>
</dbReference>
<dbReference type="Proteomes" id="UP000320078">
    <property type="component" value="Unassembled WGS sequence"/>
</dbReference>
<evidence type="ECO:0000256" key="2">
    <source>
        <dbReference type="ARBA" id="ARBA00023315"/>
    </source>
</evidence>
<evidence type="ECO:0000313" key="6">
    <source>
        <dbReference type="Proteomes" id="UP000320078"/>
    </source>
</evidence>
<feature type="domain" description="Phospholipid/glycerol acyltransferase" evidence="4">
    <location>
        <begin position="75"/>
        <end position="194"/>
    </location>
</feature>
<keyword evidence="3" id="KW-0812">Transmembrane</keyword>
<keyword evidence="1 5" id="KW-0808">Transferase</keyword>
<evidence type="ECO:0000259" key="4">
    <source>
        <dbReference type="SMART" id="SM00563"/>
    </source>
</evidence>
<keyword evidence="2 5" id="KW-0012">Acyltransferase</keyword>
<accession>A0A559KJY9</accession>
<evidence type="ECO:0000313" key="5">
    <source>
        <dbReference type="EMBL" id="TVY12446.1"/>
    </source>
</evidence>
<dbReference type="CDD" id="cd07989">
    <property type="entry name" value="LPLAT_AGPAT-like"/>
    <property type="match status" value="1"/>
</dbReference>
<dbReference type="Pfam" id="PF01553">
    <property type="entry name" value="Acyltransferase"/>
    <property type="match status" value="1"/>
</dbReference>
<evidence type="ECO:0000256" key="3">
    <source>
        <dbReference type="SAM" id="Phobius"/>
    </source>
</evidence>
<name>A0A559KJY9_9MOLU</name>
<evidence type="ECO:0000256" key="1">
    <source>
        <dbReference type="ARBA" id="ARBA00022679"/>
    </source>
</evidence>
<keyword evidence="6" id="KW-1185">Reference proteome</keyword>
<gene>
    <name evidence="5" type="primary">plsC</name>
    <name evidence="5" type="ORF">MDPP_0062</name>
</gene>
<keyword evidence="3" id="KW-0472">Membrane</keyword>
<dbReference type="InterPro" id="IPR002123">
    <property type="entry name" value="Plipid/glycerol_acylTrfase"/>
</dbReference>
<dbReference type="PANTHER" id="PTHR10434:SF66">
    <property type="entry name" value="PHOSPHOLIPID_GLYCEROL ACYLTRANSFERASE DOMAIN-CONTAINING PROTEIN"/>
    <property type="match status" value="1"/>
</dbReference>
<organism evidence="5 6">
    <name type="scientific">Candidatus Phytoplasma pini</name>
    <dbReference type="NCBI Taxonomy" id="267362"/>
    <lineage>
        <taxon>Bacteria</taxon>
        <taxon>Bacillati</taxon>
        <taxon>Mycoplasmatota</taxon>
        <taxon>Mollicutes</taxon>
        <taxon>Acholeplasmatales</taxon>
        <taxon>Acholeplasmataceae</taxon>
        <taxon>Candidatus Phytoplasma</taxon>
    </lineage>
</organism>
<dbReference type="SMART" id="SM00563">
    <property type="entry name" value="PlsC"/>
    <property type="match status" value="1"/>
</dbReference>
<sequence>MKFLLFFMFFVTSIICTWLIVLLLFSISLLILRSTKIDNITRQKVLSSISKLIIRFFRIKIIIHNKHLIPKKGKLIVYSNHKTNFDPFIIASIFPRTIAFTPKDELYRGFFGWFLGFCFNCCNCIKIVRGNNRKTVENVLKQINNIQNNLVMIIFHEGGIINYNNDRIISSLDGSFKIALKSQASILPISIKGISSMRKKCWFRKKKAEIFIHPHIKFEDYRKQNTKEINNKINKIINNVL</sequence>